<name>X1CY39_9ZZZZ</name>
<feature type="domain" description="Peptidoglycan binding-like" evidence="1">
    <location>
        <begin position="9"/>
        <end position="47"/>
    </location>
</feature>
<proteinExistence type="predicted"/>
<reference evidence="2" key="1">
    <citation type="journal article" date="2014" name="Front. Microbiol.">
        <title>High frequency of phylogenetically diverse reductive dehalogenase-homologous genes in deep subseafloor sedimentary metagenomes.</title>
        <authorList>
            <person name="Kawai M."/>
            <person name="Futagami T."/>
            <person name="Toyoda A."/>
            <person name="Takaki Y."/>
            <person name="Nishi S."/>
            <person name="Hori S."/>
            <person name="Arai W."/>
            <person name="Tsubouchi T."/>
            <person name="Morono Y."/>
            <person name="Uchiyama I."/>
            <person name="Ito T."/>
            <person name="Fujiyama A."/>
            <person name="Inagaki F."/>
            <person name="Takami H."/>
        </authorList>
    </citation>
    <scope>NUCLEOTIDE SEQUENCE</scope>
    <source>
        <strain evidence="2">Expedition CK06-06</strain>
    </source>
</reference>
<dbReference type="EMBL" id="BART01038028">
    <property type="protein sequence ID" value="GAH13416.1"/>
    <property type="molecule type" value="Genomic_DNA"/>
</dbReference>
<dbReference type="InterPro" id="IPR036366">
    <property type="entry name" value="PGBDSf"/>
</dbReference>
<protein>
    <recommendedName>
        <fullName evidence="1">Peptidoglycan binding-like domain-containing protein</fullName>
    </recommendedName>
</protein>
<dbReference type="InterPro" id="IPR002477">
    <property type="entry name" value="Peptidoglycan-bd-like"/>
</dbReference>
<organism evidence="2">
    <name type="scientific">marine sediment metagenome</name>
    <dbReference type="NCBI Taxonomy" id="412755"/>
    <lineage>
        <taxon>unclassified sequences</taxon>
        <taxon>metagenomes</taxon>
        <taxon>ecological metagenomes</taxon>
    </lineage>
</organism>
<evidence type="ECO:0000259" key="1">
    <source>
        <dbReference type="Pfam" id="PF01471"/>
    </source>
</evidence>
<comment type="caution">
    <text evidence="2">The sequence shown here is derived from an EMBL/GenBank/DDBJ whole genome shotgun (WGS) entry which is preliminary data.</text>
</comment>
<dbReference type="SUPFAM" id="SSF47090">
    <property type="entry name" value="PGBD-like"/>
    <property type="match status" value="1"/>
</dbReference>
<sequence>MEIIRRNSSGEKVTDLQRRLKLLGYNLGVTDIDGIFGIETENAVRKF</sequence>
<gene>
    <name evidence="2" type="ORF">S01H4_63301</name>
</gene>
<dbReference type="Pfam" id="PF01471">
    <property type="entry name" value="PG_binding_1"/>
    <property type="match status" value="1"/>
</dbReference>
<dbReference type="Gene3D" id="1.10.101.10">
    <property type="entry name" value="PGBD-like superfamily/PGBD"/>
    <property type="match status" value="1"/>
</dbReference>
<dbReference type="AlphaFoldDB" id="X1CY39"/>
<dbReference type="InterPro" id="IPR036365">
    <property type="entry name" value="PGBD-like_sf"/>
</dbReference>
<accession>X1CY39</accession>
<feature type="non-terminal residue" evidence="2">
    <location>
        <position position="47"/>
    </location>
</feature>
<evidence type="ECO:0000313" key="2">
    <source>
        <dbReference type="EMBL" id="GAH13416.1"/>
    </source>
</evidence>